<dbReference type="Proteomes" id="UP000431264">
    <property type="component" value="Unassembled WGS sequence"/>
</dbReference>
<name>A0A6I4IFG9_9FLAO</name>
<dbReference type="OrthoDB" id="1119199at2"/>
<dbReference type="Pfam" id="PF00246">
    <property type="entry name" value="Peptidase_M14"/>
    <property type="match status" value="1"/>
</dbReference>
<evidence type="ECO:0000313" key="2">
    <source>
        <dbReference type="EMBL" id="MVO08348.1"/>
    </source>
</evidence>
<dbReference type="GO" id="GO:0008270">
    <property type="term" value="F:zinc ion binding"/>
    <property type="evidence" value="ECO:0007669"/>
    <property type="project" value="InterPro"/>
</dbReference>
<dbReference type="InterPro" id="IPR000834">
    <property type="entry name" value="Peptidase_M14"/>
</dbReference>
<proteinExistence type="predicted"/>
<gene>
    <name evidence="2" type="ORF">GOQ30_04110</name>
</gene>
<reference evidence="3" key="1">
    <citation type="submission" date="2019-05" db="EMBL/GenBank/DDBJ databases">
        <title>Flavobacterium profundi sp. nov., isolated from a deep-sea seamount.</title>
        <authorList>
            <person name="Zhang D.-C."/>
        </authorList>
    </citation>
    <scope>NUCLEOTIDE SEQUENCE [LARGE SCALE GENOMIC DNA]</scope>
    <source>
        <strain evidence="3">TP390</strain>
    </source>
</reference>
<keyword evidence="3" id="KW-1185">Reference proteome</keyword>
<dbReference type="Gene3D" id="3.40.630.10">
    <property type="entry name" value="Zn peptidases"/>
    <property type="match status" value="1"/>
</dbReference>
<organism evidence="2 3">
    <name type="scientific">Flavobacterium profundi</name>
    <dbReference type="NCBI Taxonomy" id="1774945"/>
    <lineage>
        <taxon>Bacteria</taxon>
        <taxon>Pseudomonadati</taxon>
        <taxon>Bacteroidota</taxon>
        <taxon>Flavobacteriia</taxon>
        <taxon>Flavobacteriales</taxon>
        <taxon>Flavobacteriaceae</taxon>
        <taxon>Flavobacterium</taxon>
    </lineage>
</organism>
<dbReference type="EMBL" id="WQLW01000002">
    <property type="protein sequence ID" value="MVO08348.1"/>
    <property type="molecule type" value="Genomic_DNA"/>
</dbReference>
<dbReference type="AlphaFoldDB" id="A0A6I4IFG9"/>
<dbReference type="GO" id="GO:0006508">
    <property type="term" value="P:proteolysis"/>
    <property type="evidence" value="ECO:0007669"/>
    <property type="project" value="InterPro"/>
</dbReference>
<evidence type="ECO:0000259" key="1">
    <source>
        <dbReference type="Pfam" id="PF00246"/>
    </source>
</evidence>
<protein>
    <submittedName>
        <fullName evidence="2">Peptidase M14</fullName>
    </submittedName>
</protein>
<accession>A0A6I4IFG9</accession>
<sequence>MDSLQLATTYLQSDLQGRYITNEDILPLIKLLNNRFKINLEGKSVLDKPIYSVRFGIGKIKVFAWSQMHGNESTTTKALFDFFNYLASNETLAENWYTSFTFLSIPILNPDGAVAYTRVNANQIDLNRDAFDITQPESKLLRRIYEEFEPDYCFNLHDQRTIFGTEMNDLPASVSFLAPAFDETRAFNETRHKAIAIINAMNSNLASFIPNQIGRFDDSFNINCIGDYLTYRNTPTILFEAGHYKEDYQRDEVRKFIFCALWSGFQAINENVIVSNNLEDYLNISQNSKCFYDFLYKNVRIIDNSQEKLINFAAQFTEILKDGAIHFEAYIVQIENLEGYVGHYEFDAEGGVFNANYGNKPKLGEKANFSIDDRIKFINGIQYQQL</sequence>
<dbReference type="RefSeq" id="WP_140996740.1">
    <property type="nucleotide sequence ID" value="NZ_VDCZ01000002.1"/>
</dbReference>
<evidence type="ECO:0000313" key="3">
    <source>
        <dbReference type="Proteomes" id="UP000431264"/>
    </source>
</evidence>
<comment type="caution">
    <text evidence="2">The sequence shown here is derived from an EMBL/GenBank/DDBJ whole genome shotgun (WGS) entry which is preliminary data.</text>
</comment>
<feature type="domain" description="Peptidase M14" evidence="1">
    <location>
        <begin position="41"/>
        <end position="132"/>
    </location>
</feature>
<dbReference type="GO" id="GO:0004181">
    <property type="term" value="F:metallocarboxypeptidase activity"/>
    <property type="evidence" value="ECO:0007669"/>
    <property type="project" value="InterPro"/>
</dbReference>
<dbReference type="SUPFAM" id="SSF53187">
    <property type="entry name" value="Zn-dependent exopeptidases"/>
    <property type="match status" value="1"/>
</dbReference>